<feature type="domain" description="SUF system FeS cluster assembly SufBD core" evidence="2">
    <location>
        <begin position="190"/>
        <end position="421"/>
    </location>
</feature>
<name>A0A4Y5SK10_9EURY</name>
<dbReference type="Pfam" id="PF01458">
    <property type="entry name" value="SUFBD_core"/>
    <property type="match status" value="1"/>
</dbReference>
<dbReference type="InterPro" id="IPR055346">
    <property type="entry name" value="Fe-S_cluster_assembly_SufBD"/>
</dbReference>
<keyword evidence="5" id="KW-1185">Reference proteome</keyword>
<dbReference type="EMBL" id="CP040846">
    <property type="protein sequence ID" value="QDA31233.1"/>
    <property type="molecule type" value="Genomic_DNA"/>
</dbReference>
<dbReference type="InterPro" id="IPR037284">
    <property type="entry name" value="SUF_FeS_clus_asmbl_SufBD_sf"/>
</dbReference>
<evidence type="ECO:0000259" key="3">
    <source>
        <dbReference type="Pfam" id="PF19295"/>
    </source>
</evidence>
<proteinExistence type="inferred from homology"/>
<dbReference type="SUPFAM" id="SSF101960">
    <property type="entry name" value="Stabilizer of iron transporter SufD"/>
    <property type="match status" value="1"/>
</dbReference>
<dbReference type="PANTHER" id="PTHR30508">
    <property type="entry name" value="FES CLUSTER ASSEMBLY PROTEIN SUF"/>
    <property type="match status" value="1"/>
</dbReference>
<gene>
    <name evidence="4" type="ORF">FH039_05950</name>
</gene>
<evidence type="ECO:0000259" key="2">
    <source>
        <dbReference type="Pfam" id="PF01458"/>
    </source>
</evidence>
<reference evidence="4 5" key="1">
    <citation type="submission" date="2019-06" db="EMBL/GenBank/DDBJ databases">
        <title>Thermococcus indicus sp. nov., a Fe(III)-reducing hyperthermophilic archaeon isolated from the Onnuri vent field of the Central Indian Ocean ridge.</title>
        <authorList>
            <person name="Lim J.K."/>
            <person name="Kim Y.J."/>
            <person name="Kwon K.K."/>
        </authorList>
    </citation>
    <scope>NUCLEOTIDE SEQUENCE [LARGE SCALE GENOMIC DNA]</scope>
    <source>
        <strain evidence="4 5">IOH1</strain>
    </source>
</reference>
<dbReference type="GO" id="GO:0016226">
    <property type="term" value="P:iron-sulfur cluster assembly"/>
    <property type="evidence" value="ECO:0007669"/>
    <property type="project" value="InterPro"/>
</dbReference>
<dbReference type="GeneID" id="40474708"/>
<accession>A0A4Y5SK10</accession>
<comment type="similarity">
    <text evidence="1">Belongs to the iron-sulfur cluster assembly SufBD family.</text>
</comment>
<feature type="domain" description="SUF system FeS cluster assembly SufBD N-terminal" evidence="3">
    <location>
        <begin position="122"/>
        <end position="185"/>
    </location>
</feature>
<dbReference type="PANTHER" id="PTHR30508:SF1">
    <property type="entry name" value="UPF0051 PROTEIN ABCI8, CHLOROPLASTIC-RELATED"/>
    <property type="match status" value="1"/>
</dbReference>
<dbReference type="RefSeq" id="WP_139680578.1">
    <property type="nucleotide sequence ID" value="NZ_CP040846.1"/>
</dbReference>
<dbReference type="InterPro" id="IPR000825">
    <property type="entry name" value="SUF_FeS_clus_asmbl_SufBD_core"/>
</dbReference>
<dbReference type="Proteomes" id="UP000306007">
    <property type="component" value="Chromosome"/>
</dbReference>
<evidence type="ECO:0000256" key="1">
    <source>
        <dbReference type="ARBA" id="ARBA00043967"/>
    </source>
</evidence>
<dbReference type="InterPro" id="IPR045595">
    <property type="entry name" value="SufBD_N"/>
</dbReference>
<evidence type="ECO:0000313" key="4">
    <source>
        <dbReference type="EMBL" id="QDA31233.1"/>
    </source>
</evidence>
<dbReference type="KEGG" id="tic:FH039_05950"/>
<sequence length="449" mass="50600">MNPHSDSVTIQEAKEIIAQEIENLAYRNKEPEWMTRIRYKALEAFERAPHRDPIISEEELLKFIAKPEIAGVPENIESLDDLPPEMKALLDRLGISEVEQKYIAGLAVQTDTGVIYNEFLKEWEKKGLIVLPMEEAVRRYPDVVKRHFLQMFRADESKMTAYHTAVWNGGIFLYLKEGLKVPFPLHLFFLIQESALAQAPHIIIIAEKNTEFHLIEGCTAPILLKHSLHLDMTEAYIHDGAKAQLTVLQNWPEYVHTRPMTRARIGKGARFINTTVGLGTGRSNIANPKYWVDENGYVELNGIILGQKDWYVDLGGEMYLQSRGAAGINASKAVIMDDSTVITRGIIRAEAPKTKGHISCDALLMSDGATMETYPGLVSKVDDAELSHEAAIGKIREEELFYLMSRGLSEEKATQLIVKGFLKPMLRDIPMEFLVEIRKIIELAVSGGM</sequence>
<dbReference type="OrthoDB" id="372168at2157"/>
<dbReference type="Pfam" id="PF19295">
    <property type="entry name" value="SufBD_N"/>
    <property type="match status" value="1"/>
</dbReference>
<protein>
    <submittedName>
        <fullName evidence="4">SufD family Fe-S cluster assembly protein</fullName>
    </submittedName>
</protein>
<evidence type="ECO:0000313" key="5">
    <source>
        <dbReference type="Proteomes" id="UP000306007"/>
    </source>
</evidence>
<organism evidence="4 5">
    <name type="scientific">Thermococcus indicus</name>
    <dbReference type="NCBI Taxonomy" id="2586643"/>
    <lineage>
        <taxon>Archaea</taxon>
        <taxon>Methanobacteriati</taxon>
        <taxon>Methanobacteriota</taxon>
        <taxon>Thermococci</taxon>
        <taxon>Thermococcales</taxon>
        <taxon>Thermococcaceae</taxon>
        <taxon>Thermococcus</taxon>
    </lineage>
</organism>
<dbReference type="AlphaFoldDB" id="A0A4Y5SK10"/>